<name>A0AAU7D3T7_9BACT</name>
<accession>A0AAU7CWT4</accession>
<evidence type="ECO:0008006" key="5">
    <source>
        <dbReference type="Google" id="ProtNLM"/>
    </source>
</evidence>
<feature type="transmembrane region" description="Helical" evidence="2">
    <location>
        <begin position="26"/>
        <end position="49"/>
    </location>
</feature>
<accession>A0AAU7D3T7</accession>
<feature type="region of interest" description="Disordered" evidence="1">
    <location>
        <begin position="204"/>
        <end position="226"/>
    </location>
</feature>
<dbReference type="InterPro" id="IPR014717">
    <property type="entry name" value="Transl_elong_EF1B/ribsomal_bS6"/>
</dbReference>
<evidence type="ECO:0000256" key="2">
    <source>
        <dbReference type="SAM" id="Phobius"/>
    </source>
</evidence>
<sequence>MTVMTRTALPPNVSERTRALLTQLNIYYAGVAVLMLVNLYLLIHIGFAWQAATSQNAAAVEQQTVAMKTAEIAKKPLEGLDAKLAQATTEANEFYDRRLPFATSEVVGELGVLAKKQGVKLTRGQYSYKPVMEGTAGALTELRMDISLSGDYRPLMLFINGLERDKMFFLVRGVTLTGEQGGTVGLRLGLVTYLRAPDGAEADKSVITPSGDVTASDSSAGGGAPR</sequence>
<dbReference type="AlphaFoldDB" id="A0AAU7D3T7"/>
<keyword evidence="2" id="KW-1133">Transmembrane helix</keyword>
<gene>
    <name evidence="3" type="ORF">P4G45_12910</name>
    <name evidence="4" type="ORF">P8936_13325</name>
</gene>
<reference evidence="4" key="1">
    <citation type="submission" date="2023-03" db="EMBL/GenBank/DDBJ databases">
        <title>Edaphobacter sp.</title>
        <authorList>
            <person name="Huber K.J."/>
            <person name="Papendorf J."/>
            <person name="Pilke C."/>
            <person name="Bunk B."/>
            <person name="Sproeer C."/>
            <person name="Pester M."/>
        </authorList>
    </citation>
    <scope>NUCLEOTIDE SEQUENCE</scope>
    <source>
        <strain evidence="3">DSM 109919</strain>
        <strain evidence="4">DSM 109920</strain>
    </source>
</reference>
<feature type="compositionally biased region" description="Polar residues" evidence="1">
    <location>
        <begin position="207"/>
        <end position="219"/>
    </location>
</feature>
<dbReference type="Gene3D" id="3.30.70.60">
    <property type="match status" value="1"/>
</dbReference>
<dbReference type="KEGG" id="epl:P4G45_12910"/>
<evidence type="ECO:0000313" key="4">
    <source>
        <dbReference type="EMBL" id="XBH12667.1"/>
    </source>
</evidence>
<proteinExistence type="predicted"/>
<keyword evidence="2" id="KW-0472">Membrane</keyword>
<keyword evidence="2" id="KW-0812">Transmembrane</keyword>
<evidence type="ECO:0000256" key="1">
    <source>
        <dbReference type="SAM" id="MobiDB-lite"/>
    </source>
</evidence>
<dbReference type="EMBL" id="CP121194">
    <property type="protein sequence ID" value="XBH09380.1"/>
    <property type="molecule type" value="Genomic_DNA"/>
</dbReference>
<dbReference type="EMBL" id="CP121195">
    <property type="protein sequence ID" value="XBH12667.1"/>
    <property type="molecule type" value="Genomic_DNA"/>
</dbReference>
<dbReference type="RefSeq" id="WP_348266890.1">
    <property type="nucleotide sequence ID" value="NZ_CP121194.1"/>
</dbReference>
<protein>
    <recommendedName>
        <fullName evidence="5">Type IV pilus assembly protein PilO</fullName>
    </recommendedName>
</protein>
<organism evidence="4">
    <name type="scientific">Edaphobacter paludis</name>
    <dbReference type="NCBI Taxonomy" id="3035702"/>
    <lineage>
        <taxon>Bacteria</taxon>
        <taxon>Pseudomonadati</taxon>
        <taxon>Acidobacteriota</taxon>
        <taxon>Terriglobia</taxon>
        <taxon>Terriglobales</taxon>
        <taxon>Acidobacteriaceae</taxon>
        <taxon>Edaphobacter</taxon>
    </lineage>
</organism>
<evidence type="ECO:0000313" key="3">
    <source>
        <dbReference type="EMBL" id="XBH09380.1"/>
    </source>
</evidence>